<dbReference type="AlphaFoldDB" id="A0A2P5Y7Y9"/>
<reference evidence="1 2" key="1">
    <citation type="submission" date="2015-01" db="EMBL/GenBank/DDBJ databases">
        <title>Genome of allotetraploid Gossypium barbadense reveals genomic plasticity and fiber elongation in cotton evolution.</title>
        <authorList>
            <person name="Chen X."/>
            <person name="Liu X."/>
            <person name="Zhao B."/>
            <person name="Zheng H."/>
            <person name="Hu Y."/>
            <person name="Lu G."/>
            <person name="Yang C."/>
            <person name="Chen J."/>
            <person name="Shan C."/>
            <person name="Zhang L."/>
            <person name="Zhou Y."/>
            <person name="Wang L."/>
            <person name="Guo W."/>
            <person name="Bai Y."/>
            <person name="Ruan J."/>
            <person name="Shangguan X."/>
            <person name="Mao Y."/>
            <person name="Jiang J."/>
            <person name="Zhu Y."/>
            <person name="Lei J."/>
            <person name="Kang H."/>
            <person name="Chen S."/>
            <person name="He X."/>
            <person name="Wang R."/>
            <person name="Wang Y."/>
            <person name="Chen J."/>
            <person name="Wang L."/>
            <person name="Yu S."/>
            <person name="Wang B."/>
            <person name="Wei J."/>
            <person name="Song S."/>
            <person name="Lu X."/>
            <person name="Gao Z."/>
            <person name="Gu W."/>
            <person name="Deng X."/>
            <person name="Ma D."/>
            <person name="Wang S."/>
            <person name="Liang W."/>
            <person name="Fang L."/>
            <person name="Cai C."/>
            <person name="Zhu X."/>
            <person name="Zhou B."/>
            <person name="Zhang Y."/>
            <person name="Chen Z."/>
            <person name="Xu S."/>
            <person name="Zhu R."/>
            <person name="Wang S."/>
            <person name="Zhang T."/>
            <person name="Zhao G."/>
        </authorList>
    </citation>
    <scope>NUCLEOTIDE SEQUENCE [LARGE SCALE GENOMIC DNA]</scope>
    <source>
        <strain evidence="2">cv. Xinhai21</strain>
        <tissue evidence="1">Leaf</tissue>
    </source>
</reference>
<dbReference type="Proteomes" id="UP000239757">
    <property type="component" value="Unassembled WGS sequence"/>
</dbReference>
<accession>A0A2P5Y7Y9</accession>
<organism evidence="1 2">
    <name type="scientific">Gossypium barbadense</name>
    <name type="common">Sea Island cotton</name>
    <name type="synonym">Hibiscus barbadensis</name>
    <dbReference type="NCBI Taxonomy" id="3634"/>
    <lineage>
        <taxon>Eukaryota</taxon>
        <taxon>Viridiplantae</taxon>
        <taxon>Streptophyta</taxon>
        <taxon>Embryophyta</taxon>
        <taxon>Tracheophyta</taxon>
        <taxon>Spermatophyta</taxon>
        <taxon>Magnoliopsida</taxon>
        <taxon>eudicotyledons</taxon>
        <taxon>Gunneridae</taxon>
        <taxon>Pentapetalae</taxon>
        <taxon>rosids</taxon>
        <taxon>malvids</taxon>
        <taxon>Malvales</taxon>
        <taxon>Malvaceae</taxon>
        <taxon>Malvoideae</taxon>
        <taxon>Gossypium</taxon>
    </lineage>
</organism>
<gene>
    <name evidence="1" type="ORF">GOBAR_AA08999</name>
</gene>
<evidence type="ECO:0000313" key="2">
    <source>
        <dbReference type="Proteomes" id="UP000239757"/>
    </source>
</evidence>
<dbReference type="EMBL" id="KZ663564">
    <property type="protein sequence ID" value="PPS11641.1"/>
    <property type="molecule type" value="Genomic_DNA"/>
</dbReference>
<evidence type="ECO:0000313" key="1">
    <source>
        <dbReference type="EMBL" id="PPS11641.1"/>
    </source>
</evidence>
<sequence>MPVKICATLAGCRLRAEFLFSSASERGFGRWGCDFGSSSSSPSVDCDPYILNFHHPSFDLGISGIGFVVVGAGSCVGTDDVLVSLALGFKGGCHDLLYGNVAASPLLRTNMACHGS</sequence>
<name>A0A2P5Y7Y9_GOSBA</name>
<proteinExistence type="predicted"/>
<protein>
    <submittedName>
        <fullName evidence="1">Uncharacterized protein</fullName>
    </submittedName>
</protein>